<feature type="region of interest" description="Disordered" evidence="1">
    <location>
        <begin position="86"/>
        <end position="108"/>
    </location>
</feature>
<dbReference type="EMBL" id="BMAW01091300">
    <property type="protein sequence ID" value="GFS48930.1"/>
    <property type="molecule type" value="Genomic_DNA"/>
</dbReference>
<evidence type="ECO:0000256" key="1">
    <source>
        <dbReference type="SAM" id="MobiDB-lite"/>
    </source>
</evidence>
<name>A0A8X6IJV9_NEPPI</name>
<protein>
    <submittedName>
        <fullName evidence="2">Uncharacterized protein</fullName>
    </submittedName>
</protein>
<comment type="caution">
    <text evidence="2">The sequence shown here is derived from an EMBL/GenBank/DDBJ whole genome shotgun (WGS) entry which is preliminary data.</text>
</comment>
<evidence type="ECO:0000313" key="3">
    <source>
        <dbReference type="Proteomes" id="UP000887013"/>
    </source>
</evidence>
<proteinExistence type="predicted"/>
<sequence length="108" mass="12607">MHYRNYWHLQTDLKITQSANRSYVFSVAIFYPIVEGFDVLSGDTGVHFSQSIAFLSNFAVFQQQDVSDGITHISHVTKIYHLQHVSNPKEQDRKSTKQRFPHSQYFVN</sequence>
<gene>
    <name evidence="2" type="ORF">NPIL_104501</name>
</gene>
<dbReference type="OrthoDB" id="10610100at2759"/>
<dbReference type="AlphaFoldDB" id="A0A8X6IJV9"/>
<accession>A0A8X6IJV9</accession>
<reference evidence="2" key="1">
    <citation type="submission" date="2020-08" db="EMBL/GenBank/DDBJ databases">
        <title>Multicomponent nature underlies the extraordinary mechanical properties of spider dragline silk.</title>
        <authorList>
            <person name="Kono N."/>
            <person name="Nakamura H."/>
            <person name="Mori M."/>
            <person name="Yoshida Y."/>
            <person name="Ohtoshi R."/>
            <person name="Malay A.D."/>
            <person name="Moran D.A.P."/>
            <person name="Tomita M."/>
            <person name="Numata K."/>
            <person name="Arakawa K."/>
        </authorList>
    </citation>
    <scope>NUCLEOTIDE SEQUENCE</scope>
</reference>
<evidence type="ECO:0000313" key="2">
    <source>
        <dbReference type="EMBL" id="GFS48930.1"/>
    </source>
</evidence>
<organism evidence="2 3">
    <name type="scientific">Nephila pilipes</name>
    <name type="common">Giant wood spider</name>
    <name type="synonym">Nephila maculata</name>
    <dbReference type="NCBI Taxonomy" id="299642"/>
    <lineage>
        <taxon>Eukaryota</taxon>
        <taxon>Metazoa</taxon>
        <taxon>Ecdysozoa</taxon>
        <taxon>Arthropoda</taxon>
        <taxon>Chelicerata</taxon>
        <taxon>Arachnida</taxon>
        <taxon>Araneae</taxon>
        <taxon>Araneomorphae</taxon>
        <taxon>Entelegynae</taxon>
        <taxon>Araneoidea</taxon>
        <taxon>Nephilidae</taxon>
        <taxon>Nephila</taxon>
    </lineage>
</organism>
<keyword evidence="3" id="KW-1185">Reference proteome</keyword>
<dbReference type="Proteomes" id="UP000887013">
    <property type="component" value="Unassembled WGS sequence"/>
</dbReference>